<evidence type="ECO:0000313" key="3">
    <source>
        <dbReference type="Proteomes" id="UP001459277"/>
    </source>
</evidence>
<name>A0AAW2BHT0_9ROSI</name>
<evidence type="ECO:0000313" key="2">
    <source>
        <dbReference type="EMBL" id="KAK9985347.1"/>
    </source>
</evidence>
<dbReference type="EMBL" id="JAZDWU010000011">
    <property type="protein sequence ID" value="KAK9985347.1"/>
    <property type="molecule type" value="Genomic_DNA"/>
</dbReference>
<feature type="transmembrane region" description="Helical" evidence="1">
    <location>
        <begin position="20"/>
        <end position="43"/>
    </location>
</feature>
<evidence type="ECO:0000256" key="1">
    <source>
        <dbReference type="SAM" id="Phobius"/>
    </source>
</evidence>
<reference evidence="2 3" key="1">
    <citation type="submission" date="2024-01" db="EMBL/GenBank/DDBJ databases">
        <title>A telomere-to-telomere, gap-free genome of sweet tea (Lithocarpus litseifolius).</title>
        <authorList>
            <person name="Zhou J."/>
        </authorList>
    </citation>
    <scope>NUCLEOTIDE SEQUENCE [LARGE SCALE GENOMIC DNA]</scope>
    <source>
        <strain evidence="2">Zhou-2022a</strain>
        <tissue evidence="2">Leaf</tissue>
    </source>
</reference>
<gene>
    <name evidence="2" type="ORF">SO802_030298</name>
</gene>
<dbReference type="Proteomes" id="UP001459277">
    <property type="component" value="Unassembled WGS sequence"/>
</dbReference>
<organism evidence="2 3">
    <name type="scientific">Lithocarpus litseifolius</name>
    <dbReference type="NCBI Taxonomy" id="425828"/>
    <lineage>
        <taxon>Eukaryota</taxon>
        <taxon>Viridiplantae</taxon>
        <taxon>Streptophyta</taxon>
        <taxon>Embryophyta</taxon>
        <taxon>Tracheophyta</taxon>
        <taxon>Spermatophyta</taxon>
        <taxon>Magnoliopsida</taxon>
        <taxon>eudicotyledons</taxon>
        <taxon>Gunneridae</taxon>
        <taxon>Pentapetalae</taxon>
        <taxon>rosids</taxon>
        <taxon>fabids</taxon>
        <taxon>Fagales</taxon>
        <taxon>Fagaceae</taxon>
        <taxon>Lithocarpus</taxon>
    </lineage>
</organism>
<protein>
    <submittedName>
        <fullName evidence="2">Uncharacterized protein</fullName>
    </submittedName>
</protein>
<comment type="caution">
    <text evidence="2">The sequence shown here is derived from an EMBL/GenBank/DDBJ whole genome shotgun (WGS) entry which is preliminary data.</text>
</comment>
<sequence length="99" mass="11315">MHSVSHPVIHNAICRLKLMLIILHMMFNAVSSFHLGLLCALYLDFKYIYGRKDLRHTFVKVAFLSSRTNICINLLNFFSVVSFGNVILVTFVFFGNNCG</sequence>
<feature type="transmembrane region" description="Helical" evidence="1">
    <location>
        <begin position="74"/>
        <end position="94"/>
    </location>
</feature>
<accession>A0AAW2BHT0</accession>
<keyword evidence="1" id="KW-1133">Transmembrane helix</keyword>
<keyword evidence="3" id="KW-1185">Reference proteome</keyword>
<keyword evidence="1" id="KW-0812">Transmembrane</keyword>
<proteinExistence type="predicted"/>
<dbReference type="AlphaFoldDB" id="A0AAW2BHT0"/>
<keyword evidence="1" id="KW-0472">Membrane</keyword>